<dbReference type="InParanoid" id="A0A1Y2FXI2"/>
<reference evidence="4 5" key="1">
    <citation type="submission" date="2016-07" db="EMBL/GenBank/DDBJ databases">
        <title>Pervasive Adenine N6-methylation of Active Genes in Fungi.</title>
        <authorList>
            <consortium name="DOE Joint Genome Institute"/>
            <person name="Mondo S.J."/>
            <person name="Dannebaum R.O."/>
            <person name="Kuo R.C."/>
            <person name="Labutti K."/>
            <person name="Haridas S."/>
            <person name="Kuo A."/>
            <person name="Salamov A."/>
            <person name="Ahrendt S.R."/>
            <person name="Lipzen A."/>
            <person name="Sullivan W."/>
            <person name="Andreopoulos W.B."/>
            <person name="Clum A."/>
            <person name="Lindquist E."/>
            <person name="Daum C."/>
            <person name="Ramamoorthy G.K."/>
            <person name="Gryganskyi A."/>
            <person name="Culley D."/>
            <person name="Magnuson J.K."/>
            <person name="James T.Y."/>
            <person name="O'Malley M.A."/>
            <person name="Stajich J.E."/>
            <person name="Spatafora J.W."/>
            <person name="Visel A."/>
            <person name="Grigoriev I.V."/>
        </authorList>
    </citation>
    <scope>NUCLEOTIDE SEQUENCE [LARGE SCALE GENOMIC DNA]</scope>
    <source>
        <strain evidence="4 5">62-1032</strain>
    </source>
</reference>
<evidence type="ECO:0000256" key="2">
    <source>
        <dbReference type="SAM" id="SignalP"/>
    </source>
</evidence>
<protein>
    <submittedName>
        <fullName evidence="4">Glycosyl hydrolase catalytic core-domain-containing protein</fullName>
    </submittedName>
</protein>
<comment type="caution">
    <text evidence="4">The sequence shown here is derived from an EMBL/GenBank/DDBJ whole genome shotgun (WGS) entry which is preliminary data.</text>
</comment>
<evidence type="ECO:0000256" key="1">
    <source>
        <dbReference type="SAM" id="MobiDB-lite"/>
    </source>
</evidence>
<gene>
    <name evidence="4" type="ORF">BCR35DRAFT_289432</name>
</gene>
<accession>A0A1Y2FXI2</accession>
<evidence type="ECO:0000313" key="4">
    <source>
        <dbReference type="EMBL" id="ORY87385.1"/>
    </source>
</evidence>
<dbReference type="EMBL" id="MCGR01000013">
    <property type="protein sequence ID" value="ORY87385.1"/>
    <property type="molecule type" value="Genomic_DNA"/>
</dbReference>
<proteinExistence type="predicted"/>
<evidence type="ECO:0000313" key="5">
    <source>
        <dbReference type="Proteomes" id="UP000193467"/>
    </source>
</evidence>
<feature type="region of interest" description="Disordered" evidence="1">
    <location>
        <begin position="101"/>
        <end position="142"/>
    </location>
</feature>
<dbReference type="Gene3D" id="3.20.20.80">
    <property type="entry name" value="Glycosidases"/>
    <property type="match status" value="1"/>
</dbReference>
<dbReference type="PANTHER" id="PTHR34154:SF10">
    <property type="entry name" value="ASL1-LIKE GLYCOSYL HYDROLASE CATALYTIC DOMAIN-CONTAINING PROTEIN"/>
    <property type="match status" value="1"/>
</dbReference>
<dbReference type="Proteomes" id="UP000193467">
    <property type="component" value="Unassembled WGS sequence"/>
</dbReference>
<dbReference type="InterPro" id="IPR024655">
    <property type="entry name" value="Asl1_glyco_hydro_catalytic"/>
</dbReference>
<dbReference type="InterPro" id="IPR053183">
    <property type="entry name" value="ASL1"/>
</dbReference>
<evidence type="ECO:0000259" key="3">
    <source>
        <dbReference type="Pfam" id="PF11790"/>
    </source>
</evidence>
<dbReference type="InterPro" id="IPR017853">
    <property type="entry name" value="GH"/>
</dbReference>
<dbReference type="GO" id="GO:0009277">
    <property type="term" value="C:fungal-type cell wall"/>
    <property type="evidence" value="ECO:0007669"/>
    <property type="project" value="TreeGrafter"/>
</dbReference>
<feature type="chain" id="PRO_5012350132" evidence="2">
    <location>
        <begin position="31"/>
        <end position="388"/>
    </location>
</feature>
<dbReference type="PANTHER" id="PTHR34154">
    <property type="entry name" value="ALKALI-SENSITIVE LINKAGE PROTEIN 1"/>
    <property type="match status" value="1"/>
</dbReference>
<dbReference type="SUPFAM" id="SSF51445">
    <property type="entry name" value="(Trans)glycosidases"/>
    <property type="match status" value="1"/>
</dbReference>
<keyword evidence="5" id="KW-1185">Reference proteome</keyword>
<organism evidence="4 5">
    <name type="scientific">Leucosporidium creatinivorum</name>
    <dbReference type="NCBI Taxonomy" id="106004"/>
    <lineage>
        <taxon>Eukaryota</taxon>
        <taxon>Fungi</taxon>
        <taxon>Dikarya</taxon>
        <taxon>Basidiomycota</taxon>
        <taxon>Pucciniomycotina</taxon>
        <taxon>Microbotryomycetes</taxon>
        <taxon>Leucosporidiales</taxon>
        <taxon>Leucosporidium</taxon>
    </lineage>
</organism>
<name>A0A1Y2FXI2_9BASI</name>
<dbReference type="GO" id="GO:0071966">
    <property type="term" value="P:fungal-type cell wall polysaccharide metabolic process"/>
    <property type="evidence" value="ECO:0007669"/>
    <property type="project" value="TreeGrafter"/>
</dbReference>
<dbReference type="OrthoDB" id="5959761at2759"/>
<sequence>MRFTDSSSSTLSSTRVGLALLLLSSTPIFASPARVKRSFQGEERDLAWEQADGIAARGLVEGEEMMKGFEKRAGLRAARTLPATTTSKAALRSARTLPATTTTVKTTTTTSKPATTTGKTTTTTSRTTTTSPKTTTTTTKTTTSAAATSSAAKLTSTKKGLGYNTASYLTGFSNLHSLAWGYNWSPYENLDGQPSLAAEVDFVPMLWGGDATGWATAAQAAINGGAKYLLGFNEPDLNTQSNLNATEAARLWKLNMEPFYGKAKLISPAITNGGAPMGVQWMRDFLAACTGCHIDGMAMHMYDAAWNTGYFTNYLSTTYAEFGIPIWLTEFAGSGTAEEQVTFLKYYLPWLEAQPFIFRYAAFGAFSGTFVNADGSLTALGLTYAQTV</sequence>
<dbReference type="AlphaFoldDB" id="A0A1Y2FXI2"/>
<dbReference type="GO" id="GO:0016787">
    <property type="term" value="F:hydrolase activity"/>
    <property type="evidence" value="ECO:0007669"/>
    <property type="project" value="UniProtKB-KW"/>
</dbReference>
<dbReference type="Pfam" id="PF11790">
    <property type="entry name" value="Glyco_hydro_cc"/>
    <property type="match status" value="1"/>
</dbReference>
<feature type="domain" description="Asl1-like glycosyl hydrolase catalytic" evidence="3">
    <location>
        <begin position="160"/>
        <end position="384"/>
    </location>
</feature>
<dbReference type="STRING" id="106004.A0A1Y2FXI2"/>
<feature type="signal peptide" evidence="2">
    <location>
        <begin position="1"/>
        <end position="30"/>
    </location>
</feature>
<keyword evidence="2" id="KW-0732">Signal</keyword>
<keyword evidence="4" id="KW-0378">Hydrolase</keyword>